<reference evidence="2 3" key="1">
    <citation type="journal article" date="2003" name="Proc. Natl. Acad. Sci. U.S.A.">
        <title>Complete genome sequence of Lactobacillus plantarum WCFS1.</title>
        <authorList>
            <person name="Kleerebezem M."/>
            <person name="Boekhorst J."/>
            <person name="van Kranenburg R."/>
            <person name="Molenaar D."/>
            <person name="Kuipers O.P."/>
            <person name="Leer R."/>
            <person name="Tarchini R."/>
            <person name="Peters S.A."/>
            <person name="Sandbrink H.M."/>
            <person name="Fiers M.W."/>
            <person name="Stiekema W."/>
            <person name="Lankhorst R.M."/>
            <person name="Bron P.A."/>
            <person name="Hoffer S.M."/>
            <person name="Groot M.N."/>
            <person name="Kerkhoven R."/>
            <person name="de Vries M."/>
            <person name="Ursing B."/>
            <person name="de Vos W.M."/>
            <person name="Siezen R.J."/>
        </authorList>
    </citation>
    <scope>NUCLEOTIDE SEQUENCE [LARGE SCALE GENOMIC DNA]</scope>
    <source>
        <strain evidence="3">ATCC BAA-793 / NCIMB 8826 / WCFS1</strain>
    </source>
</reference>
<gene>
    <name evidence="2" type="ordered locus">lp_3377</name>
</gene>
<keyword evidence="1" id="KW-0812">Transmembrane</keyword>
<reference key="2">
    <citation type="submission" date="2011-06" db="EMBL/GenBank/DDBJ databases">
        <title>Complete resequencing and reannotation of the Lactobacillus plantarum WCFS1 genome.</title>
        <authorList>
            <person name="Siezen R.J."/>
            <person name="Francke C."/>
            <person name="Renckens B."/>
            <person name="Boekhorst J."/>
            <person name="Wels M."/>
            <person name="Kleerebezem M."/>
            <person name="van Hijum S.A.F.T."/>
        </authorList>
    </citation>
    <scope>NUCLEOTIDE SEQUENCE</scope>
    <source>
        <strain>WCFS1</strain>
    </source>
</reference>
<evidence type="ECO:0000256" key="1">
    <source>
        <dbReference type="SAM" id="Phobius"/>
    </source>
</evidence>
<reference evidence="2 3" key="3">
    <citation type="journal article" date="2012" name="J. Bacteriol.">
        <title>Complete resequencing and reannotation of the Lactobacillus plantarum WCFS1 genome.</title>
        <authorList>
            <person name="Siezen R.J."/>
            <person name="Francke C."/>
            <person name="Renckens B."/>
            <person name="Boekhorst J."/>
            <person name="Wels M."/>
            <person name="Kleerebezem M."/>
            <person name="van Hijum S.A.F.T."/>
        </authorList>
    </citation>
    <scope>NUCLEOTIDE SEQUENCE [LARGE SCALE GENOMIC DNA]</scope>
    <source>
        <strain evidence="3">ATCC BAA-793 / NCIMB 8826 / WCFS1</strain>
    </source>
</reference>
<accession>F9UU60</accession>
<keyword evidence="3" id="KW-1185">Reference proteome</keyword>
<dbReference type="KEGG" id="lpl:lp_3377"/>
<feature type="transmembrane region" description="Helical" evidence="1">
    <location>
        <begin position="32"/>
        <end position="47"/>
    </location>
</feature>
<dbReference type="EnsemblBacteria" id="CCC80362">
    <property type="protein sequence ID" value="CCC80362"/>
    <property type="gene ID" value="lp_3377"/>
</dbReference>
<dbReference type="Proteomes" id="UP000000432">
    <property type="component" value="Chromosome"/>
</dbReference>
<name>F9UU60_LACPL</name>
<dbReference type="EMBL" id="AL935263">
    <property type="protein sequence ID" value="CCC80362.1"/>
    <property type="molecule type" value="Genomic_DNA"/>
</dbReference>
<proteinExistence type="predicted"/>
<feature type="transmembrane region" description="Helical" evidence="1">
    <location>
        <begin position="6"/>
        <end position="25"/>
    </location>
</feature>
<keyword evidence="1" id="KW-0472">Membrane</keyword>
<dbReference type="OrthoDB" id="2319897at2"/>
<sequence length="80" mass="9427">MDKITIVLWVLAIGTTIFQYIAGYLKWSRCQWICPVLFSIFMLWFYFNGKDVSLISAVTAFIIGNIWYMAYAEMGKRKRN</sequence>
<dbReference type="STRING" id="220668.lp_3377"/>
<evidence type="ECO:0000313" key="2">
    <source>
        <dbReference type="EMBL" id="CCC80362.1"/>
    </source>
</evidence>
<feature type="transmembrane region" description="Helical" evidence="1">
    <location>
        <begin position="53"/>
        <end position="71"/>
    </location>
</feature>
<organism evidence="2 3">
    <name type="scientific">Lactiplantibacillus plantarum (strain ATCC BAA-793 / NCIMB 8826 / WCFS1)</name>
    <name type="common">Lactobacillus plantarum</name>
    <dbReference type="NCBI Taxonomy" id="220668"/>
    <lineage>
        <taxon>Bacteria</taxon>
        <taxon>Bacillati</taxon>
        <taxon>Bacillota</taxon>
        <taxon>Bacilli</taxon>
        <taxon>Lactobacillales</taxon>
        <taxon>Lactobacillaceae</taxon>
        <taxon>Lactiplantibacillus</taxon>
    </lineage>
</organism>
<dbReference type="AlphaFoldDB" id="F9UU60"/>
<dbReference type="HOGENOM" id="CLU_2585312_0_0_9"/>
<evidence type="ECO:0000313" key="3">
    <source>
        <dbReference type="Proteomes" id="UP000000432"/>
    </source>
</evidence>
<keyword evidence="1" id="KW-1133">Transmembrane helix</keyword>
<protein>
    <submittedName>
        <fullName evidence="2">Prophage P3 protein 13</fullName>
    </submittedName>
</protein>